<evidence type="ECO:0000256" key="1">
    <source>
        <dbReference type="SAM" id="MobiDB-lite"/>
    </source>
</evidence>
<gene>
    <name evidence="2" type="ORF">LX32DRAFT_223967</name>
</gene>
<keyword evidence="3" id="KW-1185">Reference proteome</keyword>
<feature type="region of interest" description="Disordered" evidence="1">
    <location>
        <begin position="35"/>
        <end position="63"/>
    </location>
</feature>
<dbReference type="Proteomes" id="UP001232148">
    <property type="component" value="Unassembled WGS sequence"/>
</dbReference>
<proteinExistence type="predicted"/>
<dbReference type="AlphaFoldDB" id="A0AAD9LXK8"/>
<dbReference type="EMBL" id="MU843075">
    <property type="protein sequence ID" value="KAK2021868.1"/>
    <property type="molecule type" value="Genomic_DNA"/>
</dbReference>
<comment type="caution">
    <text evidence="2">The sequence shown here is derived from an EMBL/GenBank/DDBJ whole genome shotgun (WGS) entry which is preliminary data.</text>
</comment>
<evidence type="ECO:0000313" key="2">
    <source>
        <dbReference type="EMBL" id="KAK2021868.1"/>
    </source>
</evidence>
<name>A0AAD9LXK8_9PEZI</name>
<protein>
    <submittedName>
        <fullName evidence="2">Uncharacterized protein</fullName>
    </submittedName>
</protein>
<organism evidence="2 3">
    <name type="scientific">Colletotrichum zoysiae</name>
    <dbReference type="NCBI Taxonomy" id="1216348"/>
    <lineage>
        <taxon>Eukaryota</taxon>
        <taxon>Fungi</taxon>
        <taxon>Dikarya</taxon>
        <taxon>Ascomycota</taxon>
        <taxon>Pezizomycotina</taxon>
        <taxon>Sordariomycetes</taxon>
        <taxon>Hypocreomycetidae</taxon>
        <taxon>Glomerellales</taxon>
        <taxon>Glomerellaceae</taxon>
        <taxon>Colletotrichum</taxon>
        <taxon>Colletotrichum graminicola species complex</taxon>
    </lineage>
</organism>
<accession>A0AAD9LXK8</accession>
<reference evidence="2" key="1">
    <citation type="submission" date="2021-06" db="EMBL/GenBank/DDBJ databases">
        <title>Comparative genomics, transcriptomics and evolutionary studies reveal genomic signatures of adaptation to plant cell wall in hemibiotrophic fungi.</title>
        <authorList>
            <consortium name="DOE Joint Genome Institute"/>
            <person name="Baroncelli R."/>
            <person name="Diaz J.F."/>
            <person name="Benocci T."/>
            <person name="Peng M."/>
            <person name="Battaglia E."/>
            <person name="Haridas S."/>
            <person name="Andreopoulos W."/>
            <person name="Labutti K."/>
            <person name="Pangilinan J."/>
            <person name="Floch G.L."/>
            <person name="Makela M.R."/>
            <person name="Henrissat B."/>
            <person name="Grigoriev I.V."/>
            <person name="Crouch J.A."/>
            <person name="De Vries R.P."/>
            <person name="Sukno S.A."/>
            <person name="Thon M.R."/>
        </authorList>
    </citation>
    <scope>NUCLEOTIDE SEQUENCE</scope>
    <source>
        <strain evidence="2">MAFF235873</strain>
    </source>
</reference>
<evidence type="ECO:0000313" key="3">
    <source>
        <dbReference type="Proteomes" id="UP001232148"/>
    </source>
</evidence>
<sequence length="79" mass="8929">MYLLCSAYTQSALRSKQASKQGTCFLRRTQLKKARFTGPARRPNIHPSIHPSTHPREQGSSAQRCSSYITYVVSRETSI</sequence>